<keyword evidence="8" id="KW-0456">Lyase</keyword>
<evidence type="ECO:0000256" key="4">
    <source>
        <dbReference type="ARBA" id="ARBA00022763"/>
    </source>
</evidence>
<keyword evidence="4" id="KW-0227">DNA damage</keyword>
<evidence type="ECO:0000256" key="3">
    <source>
        <dbReference type="ARBA" id="ARBA00022670"/>
    </source>
</evidence>
<evidence type="ECO:0000256" key="5">
    <source>
        <dbReference type="ARBA" id="ARBA00022801"/>
    </source>
</evidence>
<evidence type="ECO:0000256" key="11">
    <source>
        <dbReference type="ARBA" id="ARBA00031130"/>
    </source>
</evidence>
<evidence type="ECO:0000313" key="13">
    <source>
        <dbReference type="EMBL" id="JAP49963.1"/>
    </source>
</evidence>
<dbReference type="GO" id="GO:0008233">
    <property type="term" value="F:peptidase activity"/>
    <property type="evidence" value="ECO:0007669"/>
    <property type="project" value="UniProtKB-KW"/>
</dbReference>
<organism evidence="13">
    <name type="scientific">Schistocephalus solidus</name>
    <name type="common">Tapeworm</name>
    <dbReference type="NCBI Taxonomy" id="70667"/>
    <lineage>
        <taxon>Eukaryota</taxon>
        <taxon>Metazoa</taxon>
        <taxon>Spiralia</taxon>
        <taxon>Lophotrochozoa</taxon>
        <taxon>Platyhelminthes</taxon>
        <taxon>Cestoda</taxon>
        <taxon>Eucestoda</taxon>
        <taxon>Diphyllobothriidea</taxon>
        <taxon>Diphyllobothriidae</taxon>
        <taxon>Schistocephalus</taxon>
    </lineage>
</organism>
<gene>
    <name evidence="13" type="primary">HMCES</name>
    <name evidence="13" type="ORF">TR113518</name>
</gene>
<dbReference type="GO" id="GO:0003697">
    <property type="term" value="F:single-stranded DNA binding"/>
    <property type="evidence" value="ECO:0007669"/>
    <property type="project" value="InterPro"/>
</dbReference>
<feature type="region of interest" description="Disordered" evidence="12">
    <location>
        <begin position="301"/>
        <end position="321"/>
    </location>
</feature>
<reference evidence="13" key="1">
    <citation type="submission" date="2016-01" db="EMBL/GenBank/DDBJ databases">
        <title>Reference transcriptome for the parasite Schistocephalus solidus: insights into the molecular evolution of parasitism.</title>
        <authorList>
            <person name="Hebert F.O."/>
            <person name="Grambauer S."/>
            <person name="Barber I."/>
            <person name="Landry C.R."/>
            <person name="Aubin-Horth N."/>
        </authorList>
    </citation>
    <scope>NUCLEOTIDE SEQUENCE</scope>
</reference>
<evidence type="ECO:0000256" key="6">
    <source>
        <dbReference type="ARBA" id="ARBA00023124"/>
    </source>
</evidence>
<evidence type="ECO:0000256" key="9">
    <source>
        <dbReference type="ARBA" id="ARBA00030390"/>
    </source>
</evidence>
<proteinExistence type="inferred from homology"/>
<protein>
    <recommendedName>
        <fullName evidence="2">Abasic site processing protein HMCES</fullName>
    </recommendedName>
    <alternativeName>
        <fullName evidence="9">Embryonic stem cell-specific 5-hydroxymethylcytosine-binding protein</fullName>
    </alternativeName>
    <alternativeName>
        <fullName evidence="10">Peptidase HMCES</fullName>
    </alternativeName>
    <alternativeName>
        <fullName evidence="11">SRAP domain-containing protein 1</fullName>
    </alternativeName>
</protein>
<sequence length="321" mass="35424">MCGRTACALHKKSILSRLQNLGRGKFAFHWADSPSLGDFVSSYNKAPGSLNPVIISATSGVDEKTVQVMHWGLIPSFVPDAVKQASKPSQFSTANARADTLFERPAYRESLRRGWRCVVIAQGFYEWKTSAGRKQPYFISVDGGNEQLLMMAGLFSVSKTRDLFSYTVITTDAVNEVASIHNRMPVIFANFDDAMRWVQGGLVSAGEVRSFLTEMIAKLPHMNLLVYPVTPMVNSSAFDDPACIKPQGLLPSVTMKSKTTPSKTLDAFMIISPKVGAVGKKEGSYKRSPPQSFGELFHVRKRSFSDGDSNIPPKYIKPDRE</sequence>
<dbReference type="PANTHER" id="PTHR13604">
    <property type="entry name" value="DC12-RELATED"/>
    <property type="match status" value="1"/>
</dbReference>
<dbReference type="InterPro" id="IPR036590">
    <property type="entry name" value="SRAP-like"/>
</dbReference>
<evidence type="ECO:0000256" key="12">
    <source>
        <dbReference type="SAM" id="MobiDB-lite"/>
    </source>
</evidence>
<dbReference type="EMBL" id="GEEE01013262">
    <property type="protein sequence ID" value="JAP49963.1"/>
    <property type="molecule type" value="Transcribed_RNA"/>
</dbReference>
<dbReference type="PANTHER" id="PTHR13604:SF0">
    <property type="entry name" value="ABASIC SITE PROCESSING PROTEIN HMCES"/>
    <property type="match status" value="1"/>
</dbReference>
<keyword evidence="7" id="KW-0238">DNA-binding</keyword>
<dbReference type="GO" id="GO:0006508">
    <property type="term" value="P:proteolysis"/>
    <property type="evidence" value="ECO:0007669"/>
    <property type="project" value="UniProtKB-KW"/>
</dbReference>
<dbReference type="GO" id="GO:0106300">
    <property type="term" value="P:protein-DNA covalent cross-linking repair"/>
    <property type="evidence" value="ECO:0007669"/>
    <property type="project" value="InterPro"/>
</dbReference>
<name>A0A0X3PDW8_SCHSO</name>
<dbReference type="AlphaFoldDB" id="A0A0X3PDW8"/>
<dbReference type="SUPFAM" id="SSF143081">
    <property type="entry name" value="BB1717-like"/>
    <property type="match status" value="1"/>
</dbReference>
<evidence type="ECO:0000256" key="1">
    <source>
        <dbReference type="ARBA" id="ARBA00008136"/>
    </source>
</evidence>
<evidence type="ECO:0000256" key="2">
    <source>
        <dbReference type="ARBA" id="ARBA00015888"/>
    </source>
</evidence>
<dbReference type="Pfam" id="PF02586">
    <property type="entry name" value="SRAP"/>
    <property type="match status" value="1"/>
</dbReference>
<keyword evidence="5" id="KW-0378">Hydrolase</keyword>
<dbReference type="InterPro" id="IPR003738">
    <property type="entry name" value="SRAP"/>
</dbReference>
<accession>A0A0X3PDW8</accession>
<dbReference type="Gene3D" id="3.90.1680.10">
    <property type="entry name" value="SOS response associated peptidase-like"/>
    <property type="match status" value="1"/>
</dbReference>
<evidence type="ECO:0000256" key="7">
    <source>
        <dbReference type="ARBA" id="ARBA00023125"/>
    </source>
</evidence>
<keyword evidence="3" id="KW-0645">Protease</keyword>
<comment type="similarity">
    <text evidence="1">Belongs to the SOS response-associated peptidase family.</text>
</comment>
<dbReference type="GO" id="GO:0016829">
    <property type="term" value="F:lyase activity"/>
    <property type="evidence" value="ECO:0007669"/>
    <property type="project" value="UniProtKB-KW"/>
</dbReference>
<evidence type="ECO:0000256" key="8">
    <source>
        <dbReference type="ARBA" id="ARBA00023239"/>
    </source>
</evidence>
<evidence type="ECO:0000256" key="10">
    <source>
        <dbReference type="ARBA" id="ARBA00030898"/>
    </source>
</evidence>
<keyword evidence="6" id="KW-0190">Covalent protein-DNA linkage</keyword>